<evidence type="ECO:0000256" key="1">
    <source>
        <dbReference type="ARBA" id="ARBA00022729"/>
    </source>
</evidence>
<dbReference type="PROSITE" id="PS00785">
    <property type="entry name" value="5_NUCLEOTIDASE_1"/>
    <property type="match status" value="1"/>
</dbReference>
<dbReference type="SMART" id="SM00257">
    <property type="entry name" value="LysM"/>
    <property type="match status" value="2"/>
</dbReference>
<evidence type="ECO:0000313" key="4">
    <source>
        <dbReference type="Proteomes" id="UP001079657"/>
    </source>
</evidence>
<dbReference type="InterPro" id="IPR036779">
    <property type="entry name" value="LysM_dom_sf"/>
</dbReference>
<dbReference type="CDD" id="cd00845">
    <property type="entry name" value="MPP_UshA_N_like"/>
    <property type="match status" value="1"/>
</dbReference>
<dbReference type="InterPro" id="IPR018392">
    <property type="entry name" value="LysM"/>
</dbReference>
<dbReference type="Gene3D" id="3.10.350.10">
    <property type="entry name" value="LysM domain"/>
    <property type="match status" value="2"/>
</dbReference>
<dbReference type="PROSITE" id="PS00786">
    <property type="entry name" value="5_NUCLEOTIDASE_2"/>
    <property type="match status" value="1"/>
</dbReference>
<dbReference type="PROSITE" id="PS51782">
    <property type="entry name" value="LYSM"/>
    <property type="match status" value="2"/>
</dbReference>
<dbReference type="CDD" id="cd00118">
    <property type="entry name" value="LysM"/>
    <property type="match status" value="2"/>
</dbReference>
<dbReference type="EMBL" id="JAPQES010000001">
    <property type="protein sequence ID" value="MCY6369180.1"/>
    <property type="molecule type" value="Genomic_DNA"/>
</dbReference>
<dbReference type="Gene3D" id="3.90.780.10">
    <property type="entry name" value="5'-Nucleotidase, C-terminal domain"/>
    <property type="match status" value="2"/>
</dbReference>
<name>A0ABT4CJF2_9CLOT</name>
<dbReference type="InterPro" id="IPR006179">
    <property type="entry name" value="5_nucleotidase/apyrase"/>
</dbReference>
<dbReference type="SUPFAM" id="SSF56300">
    <property type="entry name" value="Metallo-dependent phosphatases"/>
    <property type="match status" value="2"/>
</dbReference>
<dbReference type="PANTHER" id="PTHR11575:SF24">
    <property type="entry name" value="5'-NUCLEOTIDASE"/>
    <property type="match status" value="1"/>
</dbReference>
<dbReference type="InterPro" id="IPR029052">
    <property type="entry name" value="Metallo-depent_PP-like"/>
</dbReference>
<comment type="caution">
    <text evidence="3">The sequence shown here is derived from an EMBL/GenBank/DDBJ whole genome shotgun (WGS) entry which is preliminary data.</text>
</comment>
<dbReference type="PANTHER" id="PTHR11575">
    <property type="entry name" value="5'-NUCLEOTIDASE-RELATED"/>
    <property type="match status" value="1"/>
</dbReference>
<dbReference type="SUPFAM" id="SSF55816">
    <property type="entry name" value="5'-nucleotidase (syn. UDP-sugar hydrolase), C-terminal domain"/>
    <property type="match status" value="2"/>
</dbReference>
<dbReference type="InterPro" id="IPR036907">
    <property type="entry name" value="5'-Nucleotdase_C_sf"/>
</dbReference>
<dbReference type="InterPro" id="IPR008334">
    <property type="entry name" value="5'-Nucleotdase_C"/>
</dbReference>
<dbReference type="SUPFAM" id="SSF54106">
    <property type="entry name" value="LysM domain"/>
    <property type="match status" value="2"/>
</dbReference>
<protein>
    <submittedName>
        <fullName evidence="3">5'-nucleotidase C-terminal domain-containing protein</fullName>
    </submittedName>
</protein>
<dbReference type="Proteomes" id="UP001079657">
    <property type="component" value="Unassembled WGS sequence"/>
</dbReference>
<dbReference type="Pfam" id="PF01476">
    <property type="entry name" value="LysM"/>
    <property type="match status" value="2"/>
</dbReference>
<organism evidence="3 4">
    <name type="scientific">Clostridium ganghwense</name>
    <dbReference type="NCBI Taxonomy" id="312089"/>
    <lineage>
        <taxon>Bacteria</taxon>
        <taxon>Bacillati</taxon>
        <taxon>Bacillota</taxon>
        <taxon>Clostridia</taxon>
        <taxon>Eubacteriales</taxon>
        <taxon>Clostridiaceae</taxon>
        <taxon>Clostridium</taxon>
    </lineage>
</organism>
<evidence type="ECO:0000313" key="3">
    <source>
        <dbReference type="EMBL" id="MCY6369180.1"/>
    </source>
</evidence>
<sequence>MFKNFKQKKWTSFVLTLLMIFALITPVNVFANEKLSDTMELQVLATSDTHGRFMPYDYATNAEDNSGSLAQIATAVKQLRKANPNTILVDAGDIIESNSQDLFLKGINPMIVAMNEMDYDTLTLGNHEFNKGVPTLEKIMSQFKGTVLCGNVHRKDDSTLGQPYKIIEKNGVKIAIIGMTNPNITKWDGPRLTEYKITSPIDETKKIIDQIKDRVDIMIAVNHTSDGKEYIDSDSAANLAKACPELTAIIGAHEHKAVGGKLYNDVLFLENKNNANTLAKIDIKLTKKDGKYVVENKGKDVTSKVLYMRDSKTKKVNYQADSTLAAKLKPYHETAIKDAQTVIGELKGGDLVGPEKIKGIPTAQVEDTAMIDLINKVQMHYTGADVAAAACFRNDANMKEGTIKKCDAALIYKYSNTLDLVEVTGKQLKQYMEWSARFYNTYKSGDLTVSFNPEIRGYNYDMFSGVKYEINISKEPGNRIVNLRKMDDTLIKDTDILKLAINNYRYDSQLSKVEGGIFTDGNLPKLLEKDVHNGTPIRELIKDYIANVQKGVITAEVDNNWEITGTPWDSYKRTIAIELINQGKLTLPKSVDGRTSNVKAITDKDITGYDLITIAHTNDTHSRVKEGKYDGMGLAKVSTEIKKLRENNKNVLVLDAGDTFHGQTIATLNKGESIVKVLNTIGYDAMTSGNHDFNYGQDRLVELSKMTKFPVVSANVVKKNGETLLKPYTIKEINGVKFGIFGLATPDTATMTHPKNVEGLTFEDPIKTAEKMVAELNNKCDVIVALTHLGVQGDNSSYKLAEKVKGIDLIVDGHSHTTLPTGKLINGTLIVQTGEYDKNLGEVNILFKNGKIDSMSASLLTKQEAANLTEDKAVLDVIAEIEKENAKITSVVIGQTDVKLDGERENVRTKETNLSDLITNAMLDATGADLVITNGGGIRASIDKGEITKGDVITVLPFGNYLVVKEVKGSDILAALEHGVSDYPKTKGAFPQVAGITFKFNPKNEIGKKVFDVKINGKALDLNKTYKLATNDFLAVGGDGYTMLKDGKVLVEMPGLDEIVMNYIKKYGVKTLKVEQRIQVAENNIVTSAPSKTPSKKPSKTLVKTPNNIYVVKSGDTLAKIGHKFNIDYKAIVKANNIKNSNLIYPGQKFIIPGKTVQSKEQVYTVIKGDTLRKISDKFGLKYIDIAKKNKIKNVNLIYVGQKLVIPSN</sequence>
<dbReference type="Pfam" id="PF00149">
    <property type="entry name" value="Metallophos"/>
    <property type="match status" value="2"/>
</dbReference>
<dbReference type="InterPro" id="IPR006146">
    <property type="entry name" value="5'-Nucleotdase_CS"/>
</dbReference>
<gene>
    <name evidence="3" type="ORF">OXH55_00800</name>
</gene>
<feature type="domain" description="LysM" evidence="2">
    <location>
        <begin position="1162"/>
        <end position="1206"/>
    </location>
</feature>
<dbReference type="InterPro" id="IPR004843">
    <property type="entry name" value="Calcineurin-like_PHP"/>
</dbReference>
<keyword evidence="1" id="KW-0732">Signal</keyword>
<accession>A0ABT4CJF2</accession>
<proteinExistence type="predicted"/>
<keyword evidence="4" id="KW-1185">Reference proteome</keyword>
<dbReference type="PRINTS" id="PR01607">
    <property type="entry name" value="APYRASEFAMLY"/>
</dbReference>
<reference evidence="3" key="1">
    <citation type="submission" date="2022-12" db="EMBL/GenBank/DDBJ databases">
        <authorList>
            <person name="Wang J."/>
        </authorList>
    </citation>
    <scope>NUCLEOTIDE SEQUENCE</scope>
    <source>
        <strain evidence="3">HY-42-06</strain>
    </source>
</reference>
<feature type="domain" description="LysM" evidence="2">
    <location>
        <begin position="1108"/>
        <end position="1152"/>
    </location>
</feature>
<dbReference type="Gene3D" id="3.60.21.10">
    <property type="match status" value="2"/>
</dbReference>
<evidence type="ECO:0000259" key="2">
    <source>
        <dbReference type="PROSITE" id="PS51782"/>
    </source>
</evidence>
<dbReference type="RefSeq" id="WP_268047499.1">
    <property type="nucleotide sequence ID" value="NZ_JAPQES010000001.1"/>
</dbReference>
<dbReference type="Pfam" id="PF02872">
    <property type="entry name" value="5_nucleotid_C"/>
    <property type="match status" value="2"/>
</dbReference>